<dbReference type="AlphaFoldDB" id="H2BSE0"/>
<protein>
    <submittedName>
        <fullName evidence="2">Isochorismate synthase</fullName>
    </submittedName>
</protein>
<evidence type="ECO:0000313" key="2">
    <source>
        <dbReference type="EMBL" id="EHQ01463.1"/>
    </source>
</evidence>
<dbReference type="Gene3D" id="3.60.120.10">
    <property type="entry name" value="Anthranilate synthase"/>
    <property type="match status" value="1"/>
</dbReference>
<dbReference type="PANTHER" id="PTHR42839">
    <property type="entry name" value="ISOCHORISMATE SYNTHASE ENTC"/>
    <property type="match status" value="1"/>
</dbReference>
<sequence length="380" mass="43380">MITSEEFFDKLRFQLEKKLPFVAYKKPSTPTGEIKAFLQSNSETYKILNFSESGFVFAPFAANKPKFLIPAAQSEFLETNIDLSEIDKDFRNSSIAEIEVETARKQHVALVEKGIEQIKKGIFKKVVLSRRESVKLQGRDSIKIFQELLQLYPTALVYIWFHPETGLWLGATPETLLEIERNRFKTMALAGTVKYAGEMEVVWGQKEKQEQQFVTDSIMENLKPFVEKIEKSHPFTAKAGNLLHLKTNISGFLYPESQDLGKLISVIHPTPAICGLPKEPAKNFILENENYDREYYSGFLGELNLKKEIKRSGNRRNQENQAYASIITTSNLFVNLRCMKFEEKQAVLFVGGGITKDSDPEAEWVETQNKAETMKAVLLK</sequence>
<dbReference type="EMBL" id="JH594606">
    <property type="protein sequence ID" value="EHQ01463.1"/>
    <property type="molecule type" value="Genomic_DNA"/>
</dbReference>
<feature type="domain" description="Chorismate-utilising enzyme C-terminal" evidence="1">
    <location>
        <begin position="105"/>
        <end position="370"/>
    </location>
</feature>
<dbReference type="InterPro" id="IPR005801">
    <property type="entry name" value="ADC_synthase"/>
</dbReference>
<dbReference type="Pfam" id="PF00425">
    <property type="entry name" value="Chorismate_bind"/>
    <property type="match status" value="1"/>
</dbReference>
<dbReference type="Proteomes" id="UP000003844">
    <property type="component" value="Unassembled WGS sequence"/>
</dbReference>
<dbReference type="STRING" id="865937.Gilli_0761"/>
<accession>H2BSE0</accession>
<dbReference type="PANTHER" id="PTHR42839:SF2">
    <property type="entry name" value="ISOCHORISMATE SYNTHASE ENTC"/>
    <property type="match status" value="1"/>
</dbReference>
<dbReference type="eggNOG" id="COG1169">
    <property type="taxonomic scope" value="Bacteria"/>
</dbReference>
<evidence type="ECO:0000259" key="1">
    <source>
        <dbReference type="Pfam" id="PF00425"/>
    </source>
</evidence>
<dbReference type="SUPFAM" id="SSF56322">
    <property type="entry name" value="ADC synthase"/>
    <property type="match status" value="1"/>
</dbReference>
<reference evidence="3" key="1">
    <citation type="journal article" date="2012" name="Stand. Genomic Sci.">
        <title>Genome sequence of the Antarctic rhodopsins-containing flavobacterium Gillisia limnaea type strain (R-8282(T)).</title>
        <authorList>
            <person name="Riedel T."/>
            <person name="Held B."/>
            <person name="Nolan M."/>
            <person name="Lucas S."/>
            <person name="Lapidus A."/>
            <person name="Tice H."/>
            <person name="Del Rio T.G."/>
            <person name="Cheng J.F."/>
            <person name="Han C."/>
            <person name="Tapia R."/>
            <person name="Goodwin L.A."/>
            <person name="Pitluck S."/>
            <person name="Liolios K."/>
            <person name="Mavromatis K."/>
            <person name="Pagani I."/>
            <person name="Ivanova N."/>
            <person name="Mikhailova N."/>
            <person name="Pati A."/>
            <person name="Chen A."/>
            <person name="Palaniappan K."/>
            <person name="Land M."/>
            <person name="Rohde M."/>
            <person name="Tindall B.J."/>
            <person name="Detter J.C."/>
            <person name="Goker M."/>
            <person name="Bristow J."/>
            <person name="Eisen J.A."/>
            <person name="Markowitz V."/>
            <person name="Hugenholtz P."/>
            <person name="Kyrpides N.C."/>
            <person name="Klenk H.P."/>
            <person name="Woyke T."/>
        </authorList>
    </citation>
    <scope>NUCLEOTIDE SEQUENCE [LARGE SCALE GENOMIC DNA]</scope>
    <source>
        <strain evidence="3">DSM 15749 / LMG 21470 / R-8282</strain>
    </source>
</reference>
<name>H2BSE0_GILLR</name>
<organism evidence="2 3">
    <name type="scientific">Gillisia limnaea (strain DSM 15749 / LMG 21470 / R-8282)</name>
    <dbReference type="NCBI Taxonomy" id="865937"/>
    <lineage>
        <taxon>Bacteria</taxon>
        <taxon>Pseudomonadati</taxon>
        <taxon>Bacteroidota</taxon>
        <taxon>Flavobacteriia</taxon>
        <taxon>Flavobacteriales</taxon>
        <taxon>Flavobacteriaceae</taxon>
        <taxon>Gillisia</taxon>
    </lineage>
</organism>
<dbReference type="RefSeq" id="WP_006987785.1">
    <property type="nucleotide sequence ID" value="NZ_JH594606.1"/>
</dbReference>
<evidence type="ECO:0000313" key="3">
    <source>
        <dbReference type="Proteomes" id="UP000003844"/>
    </source>
</evidence>
<dbReference type="HOGENOM" id="CLU_006493_8_0_10"/>
<dbReference type="InterPro" id="IPR015890">
    <property type="entry name" value="Chorismate_C"/>
</dbReference>
<proteinExistence type="predicted"/>
<gene>
    <name evidence="2" type="ORF">Gilli_0761</name>
</gene>
<keyword evidence="3" id="KW-1185">Reference proteome</keyword>